<reference evidence="1" key="1">
    <citation type="submission" date="2021-08" db="EMBL/GenBank/DDBJ databases">
        <title>Chromosome-Level Trichoderma cornu-damae using Hi-C Data.</title>
        <authorList>
            <person name="Kim C.S."/>
        </authorList>
    </citation>
    <scope>NUCLEOTIDE SEQUENCE</scope>
    <source>
        <strain evidence="1">KA19-0412C</strain>
    </source>
</reference>
<proteinExistence type="predicted"/>
<dbReference type="AlphaFoldDB" id="A0A9P8QUL3"/>
<evidence type="ECO:0000313" key="1">
    <source>
        <dbReference type="EMBL" id="KAH6611579.1"/>
    </source>
</evidence>
<protein>
    <submittedName>
        <fullName evidence="1">Uncharacterized protein</fullName>
    </submittedName>
</protein>
<keyword evidence="2" id="KW-1185">Reference proteome</keyword>
<name>A0A9P8QUL3_9HYPO</name>
<gene>
    <name evidence="1" type="ORF">Trco_001599</name>
</gene>
<dbReference type="EMBL" id="JAIWOZ010000001">
    <property type="protein sequence ID" value="KAH6611579.1"/>
    <property type="molecule type" value="Genomic_DNA"/>
</dbReference>
<accession>A0A9P8QUL3</accession>
<organism evidence="1 2">
    <name type="scientific">Trichoderma cornu-damae</name>
    <dbReference type="NCBI Taxonomy" id="654480"/>
    <lineage>
        <taxon>Eukaryota</taxon>
        <taxon>Fungi</taxon>
        <taxon>Dikarya</taxon>
        <taxon>Ascomycota</taxon>
        <taxon>Pezizomycotina</taxon>
        <taxon>Sordariomycetes</taxon>
        <taxon>Hypocreomycetidae</taxon>
        <taxon>Hypocreales</taxon>
        <taxon>Hypocreaceae</taxon>
        <taxon>Trichoderma</taxon>
    </lineage>
</organism>
<comment type="caution">
    <text evidence="1">The sequence shown here is derived from an EMBL/GenBank/DDBJ whole genome shotgun (WGS) entry which is preliminary data.</text>
</comment>
<dbReference type="Proteomes" id="UP000827724">
    <property type="component" value="Unassembled WGS sequence"/>
</dbReference>
<evidence type="ECO:0000313" key="2">
    <source>
        <dbReference type="Proteomes" id="UP000827724"/>
    </source>
</evidence>
<sequence length="69" mass="7521">MQTIDPPEAAEDLSQRLGAEAAIVLPADEQPPDKVNEWKPLSIATLDVAEIKLYVSNIPNCRPHRLACG</sequence>